<dbReference type="GO" id="GO:0016787">
    <property type="term" value="F:hydrolase activity"/>
    <property type="evidence" value="ECO:0007669"/>
    <property type="project" value="InterPro"/>
</dbReference>
<evidence type="ECO:0000259" key="1">
    <source>
        <dbReference type="Pfam" id="PF00149"/>
    </source>
</evidence>
<accession>A0A1M5UHL4</accession>
<feature type="domain" description="Calcineurin-like phosphoesterase" evidence="1">
    <location>
        <begin position="8"/>
        <end position="248"/>
    </location>
</feature>
<dbReference type="Proteomes" id="UP000184268">
    <property type="component" value="Unassembled WGS sequence"/>
</dbReference>
<keyword evidence="3" id="KW-1185">Reference proteome</keyword>
<organism evidence="2 3">
    <name type="scientific">Ferrimonas marina</name>
    <dbReference type="NCBI Taxonomy" id="299255"/>
    <lineage>
        <taxon>Bacteria</taxon>
        <taxon>Pseudomonadati</taxon>
        <taxon>Pseudomonadota</taxon>
        <taxon>Gammaproteobacteria</taxon>
        <taxon>Alteromonadales</taxon>
        <taxon>Ferrimonadaceae</taxon>
        <taxon>Ferrimonas</taxon>
    </lineage>
</organism>
<sequence length="315" mass="35532">MMPEPNPRFFFANDLHVDIHTAKTGKPTTLTSLGVDLSLFDGFVLPGDIITNGYPQDALPLLQEINDTGKPTLMILGNHEYFEQVLAEAAVNWQAFLHRHQLHNVHLLDLRTQVGKTIAGIHFVGTTCWYSAGKNPIDGKRIDRHSVDHKWIIANPETGRHFNYKDSYAEHLMCLDAMSQAISELRARHPEYPVVALIHHAPSVKGLPLQPANYSRNEMIRAKGFYSDLNQWMAVNQPELVLHGHTHIVKQYRMGDTLVASNALGYPPEADDDAFEQRTTAEYSWDPAASFHFEGKQPVIELCKQPYHDEPEAIG</sequence>
<dbReference type="RefSeq" id="WP_067655133.1">
    <property type="nucleotide sequence ID" value="NZ_FQXG01000003.1"/>
</dbReference>
<evidence type="ECO:0000313" key="3">
    <source>
        <dbReference type="Proteomes" id="UP000184268"/>
    </source>
</evidence>
<dbReference type="Pfam" id="PF00149">
    <property type="entry name" value="Metallophos"/>
    <property type="match status" value="1"/>
</dbReference>
<reference evidence="2 3" key="1">
    <citation type="submission" date="2016-11" db="EMBL/GenBank/DDBJ databases">
        <authorList>
            <person name="Jaros S."/>
            <person name="Januszkiewicz K."/>
            <person name="Wedrychowicz H."/>
        </authorList>
    </citation>
    <scope>NUCLEOTIDE SEQUENCE [LARGE SCALE GENOMIC DNA]</scope>
    <source>
        <strain evidence="2 3">DSM 16917</strain>
    </source>
</reference>
<dbReference type="SUPFAM" id="SSF56300">
    <property type="entry name" value="Metallo-dependent phosphatases"/>
    <property type="match status" value="1"/>
</dbReference>
<proteinExistence type="predicted"/>
<dbReference type="PANTHER" id="PTHR37844:SF2">
    <property type="entry name" value="SER_THR PROTEIN PHOSPHATASE SUPERFAMILY (AFU_ORTHOLOGUE AFUA_1G14840)"/>
    <property type="match status" value="1"/>
</dbReference>
<gene>
    <name evidence="2" type="ORF">SAMN02745129_2574</name>
</gene>
<dbReference type="InterPro" id="IPR029052">
    <property type="entry name" value="Metallo-depent_PP-like"/>
</dbReference>
<dbReference type="OrthoDB" id="356681at2"/>
<protein>
    <submittedName>
        <fullName evidence="2">Calcineurin-like phosphoesterase</fullName>
    </submittedName>
</protein>
<dbReference type="PANTHER" id="PTHR37844">
    <property type="entry name" value="SER/THR PROTEIN PHOSPHATASE SUPERFAMILY (AFU_ORTHOLOGUE AFUA_1G14840)"/>
    <property type="match status" value="1"/>
</dbReference>
<evidence type="ECO:0000313" key="2">
    <source>
        <dbReference type="EMBL" id="SHH62410.1"/>
    </source>
</evidence>
<dbReference type="EMBL" id="FQXG01000003">
    <property type="protein sequence ID" value="SHH62410.1"/>
    <property type="molecule type" value="Genomic_DNA"/>
</dbReference>
<dbReference type="Gene3D" id="3.60.21.10">
    <property type="match status" value="1"/>
</dbReference>
<dbReference type="AlphaFoldDB" id="A0A1M5UHL4"/>
<dbReference type="InterPro" id="IPR004843">
    <property type="entry name" value="Calcineurin-like_PHP"/>
</dbReference>
<name>A0A1M5UHL4_9GAMM</name>
<dbReference type="STRING" id="299255.SAMN02745129_2574"/>